<evidence type="ECO:0000256" key="10">
    <source>
        <dbReference type="ARBA" id="ARBA00023299"/>
    </source>
</evidence>
<dbReference type="NCBIfam" id="TIGR01488">
    <property type="entry name" value="HAD-SF-IB"/>
    <property type="match status" value="1"/>
</dbReference>
<comment type="catalytic activity">
    <reaction evidence="13">
        <text>O-phospho-D-serine + H2O = D-serine + phosphate</text>
        <dbReference type="Rhea" id="RHEA:24873"/>
        <dbReference type="ChEBI" id="CHEBI:15377"/>
        <dbReference type="ChEBI" id="CHEBI:35247"/>
        <dbReference type="ChEBI" id="CHEBI:43474"/>
        <dbReference type="ChEBI" id="CHEBI:58680"/>
        <dbReference type="EC" id="3.1.3.3"/>
    </reaction>
</comment>
<dbReference type="GO" id="GO:0036424">
    <property type="term" value="F:L-phosphoserine phosphatase activity"/>
    <property type="evidence" value="ECO:0007669"/>
    <property type="project" value="InterPro"/>
</dbReference>
<comment type="catalytic activity">
    <reaction evidence="12">
        <text>O-phospho-L-serine + H2O = L-serine + phosphate</text>
        <dbReference type="Rhea" id="RHEA:21208"/>
        <dbReference type="ChEBI" id="CHEBI:15377"/>
        <dbReference type="ChEBI" id="CHEBI:33384"/>
        <dbReference type="ChEBI" id="CHEBI:43474"/>
        <dbReference type="ChEBI" id="CHEBI:57524"/>
        <dbReference type="EC" id="3.1.3.3"/>
    </reaction>
</comment>
<dbReference type="SFLD" id="SFLDG01137">
    <property type="entry name" value="C1.6.1:_Phosphoserine_Phosphat"/>
    <property type="match status" value="1"/>
</dbReference>
<dbReference type="NCBIfam" id="TIGR00338">
    <property type="entry name" value="serB"/>
    <property type="match status" value="1"/>
</dbReference>
<dbReference type="RefSeq" id="WP_068989410.1">
    <property type="nucleotide sequence ID" value="NZ_CP012418.1"/>
</dbReference>
<dbReference type="EC" id="3.1.3.3" evidence="4"/>
<evidence type="ECO:0000256" key="8">
    <source>
        <dbReference type="ARBA" id="ARBA00022801"/>
    </source>
</evidence>
<gene>
    <name evidence="15" type="ORF">KS2013_558</name>
</gene>
<evidence type="ECO:0000256" key="9">
    <source>
        <dbReference type="ARBA" id="ARBA00022842"/>
    </source>
</evidence>
<dbReference type="Proteomes" id="UP000094147">
    <property type="component" value="Chromosome"/>
</dbReference>
<reference evidence="16" key="1">
    <citation type="submission" date="2015-08" db="EMBL/GenBank/DDBJ databases">
        <authorList>
            <person name="Kim K.M."/>
        </authorList>
    </citation>
    <scope>NUCLEOTIDE SEQUENCE [LARGE SCALE GENOMIC DNA]</scope>
    <source>
        <strain evidence="16">KCTC 23892</strain>
    </source>
</reference>
<evidence type="ECO:0000256" key="3">
    <source>
        <dbReference type="ARBA" id="ARBA00009184"/>
    </source>
</evidence>
<comment type="similarity">
    <text evidence="3">Belongs to the HAD-like hydrolase superfamily. SerB family.</text>
</comment>
<protein>
    <recommendedName>
        <fullName evidence="5">Phosphoserine phosphatase</fullName>
        <ecNumber evidence="4">3.1.3.3</ecNumber>
    </recommendedName>
    <alternativeName>
        <fullName evidence="11">O-phosphoserine phosphohydrolase</fullName>
    </alternativeName>
</protein>
<dbReference type="KEGG" id="ksd:KS2013_558"/>
<evidence type="ECO:0000256" key="6">
    <source>
        <dbReference type="ARBA" id="ARBA00022605"/>
    </source>
</evidence>
<dbReference type="STRING" id="1144748.KS2013_558"/>
<proteinExistence type="inferred from homology"/>
<dbReference type="Pfam" id="PF12710">
    <property type="entry name" value="HAD"/>
    <property type="match status" value="1"/>
</dbReference>
<dbReference type="InterPro" id="IPR004469">
    <property type="entry name" value="PSP"/>
</dbReference>
<dbReference type="PATRIC" id="fig|1144748.3.peg.565"/>
<keyword evidence="10" id="KW-0718">Serine biosynthesis</keyword>
<dbReference type="Gene3D" id="3.40.50.1000">
    <property type="entry name" value="HAD superfamily/HAD-like"/>
    <property type="match status" value="1"/>
</dbReference>
<dbReference type="InterPro" id="IPR023214">
    <property type="entry name" value="HAD_sf"/>
</dbReference>
<keyword evidence="16" id="KW-1185">Reference proteome</keyword>
<dbReference type="AlphaFoldDB" id="A0A1B3B908"/>
<name>A0A1B3B908_9GAMM</name>
<dbReference type="SUPFAM" id="SSF56784">
    <property type="entry name" value="HAD-like"/>
    <property type="match status" value="1"/>
</dbReference>
<dbReference type="GO" id="GO:0005737">
    <property type="term" value="C:cytoplasm"/>
    <property type="evidence" value="ECO:0007669"/>
    <property type="project" value="TreeGrafter"/>
</dbReference>
<evidence type="ECO:0000256" key="2">
    <source>
        <dbReference type="ARBA" id="ARBA00005135"/>
    </source>
</evidence>
<evidence type="ECO:0000256" key="4">
    <source>
        <dbReference type="ARBA" id="ARBA00012640"/>
    </source>
</evidence>
<dbReference type="SFLD" id="SFLDG01136">
    <property type="entry name" value="C1.6:_Phosphoserine_Phosphatas"/>
    <property type="match status" value="1"/>
</dbReference>
<evidence type="ECO:0000256" key="13">
    <source>
        <dbReference type="ARBA" id="ARBA00048523"/>
    </source>
</evidence>
<dbReference type="PANTHER" id="PTHR43344">
    <property type="entry name" value="PHOSPHOSERINE PHOSPHATASE"/>
    <property type="match status" value="1"/>
</dbReference>
<feature type="active site" description="Proton donor" evidence="14">
    <location>
        <position position="103"/>
    </location>
</feature>
<dbReference type="OrthoDB" id="9792539at2"/>
<keyword evidence="7" id="KW-0479">Metal-binding</keyword>
<dbReference type="SFLD" id="SFLDF00029">
    <property type="entry name" value="phosphoserine_phosphatase"/>
    <property type="match status" value="1"/>
</dbReference>
<organism evidence="15 16">
    <name type="scientific">Kangiella sediminilitoris</name>
    <dbReference type="NCBI Taxonomy" id="1144748"/>
    <lineage>
        <taxon>Bacteria</taxon>
        <taxon>Pseudomonadati</taxon>
        <taxon>Pseudomonadota</taxon>
        <taxon>Gammaproteobacteria</taxon>
        <taxon>Kangiellales</taxon>
        <taxon>Kangiellaceae</taxon>
        <taxon>Kangiella</taxon>
    </lineage>
</organism>
<dbReference type="InterPro" id="IPR050582">
    <property type="entry name" value="HAD-like_SerB"/>
</dbReference>
<evidence type="ECO:0000256" key="12">
    <source>
        <dbReference type="ARBA" id="ARBA00048138"/>
    </source>
</evidence>
<keyword evidence="8" id="KW-0378">Hydrolase</keyword>
<keyword evidence="9" id="KW-0460">Magnesium</keyword>
<evidence type="ECO:0000256" key="1">
    <source>
        <dbReference type="ARBA" id="ARBA00001946"/>
    </source>
</evidence>
<keyword evidence="6" id="KW-0028">Amino-acid biosynthesis</keyword>
<dbReference type="GO" id="GO:0000287">
    <property type="term" value="F:magnesium ion binding"/>
    <property type="evidence" value="ECO:0007669"/>
    <property type="project" value="TreeGrafter"/>
</dbReference>
<feature type="active site" description="Nucleophile" evidence="14">
    <location>
        <position position="101"/>
    </location>
</feature>
<dbReference type="EMBL" id="CP012418">
    <property type="protein sequence ID" value="AOE49282.1"/>
    <property type="molecule type" value="Genomic_DNA"/>
</dbReference>
<dbReference type="GO" id="GO:0006564">
    <property type="term" value="P:L-serine biosynthetic process"/>
    <property type="evidence" value="ECO:0007669"/>
    <property type="project" value="UniProtKB-KW"/>
</dbReference>
<accession>A0A1B3B908</accession>
<evidence type="ECO:0000256" key="7">
    <source>
        <dbReference type="ARBA" id="ARBA00022723"/>
    </source>
</evidence>
<sequence length="313" mass="34626">MKQRSHQYWLIFSVDPLSLKRLEAEQHQWESPEESGVHFKGVHSLEVCLDHYASCYECEVEIIDEVLARNTLISISKSLCCDFCVIGPGSGVERVALAVFDMDSTLIPMEVIDELAKEAGVANEVASITELAMQGELDFNQSFEQRLGLLKGMPEQAVDKVLQRIQFNSGVESFLNWLDSSGADIGIASGGFDVFAQELSERVAFNEVNSNRLHFRDGKLTGIAHRPIVNATVKAESLKQWRQSRGLRREETIAVGDGANDLLMLKEAGFGVAYKAKPLLQKEADCVLQFGEMDALSDILPIVVSYGNKKSPS</sequence>
<dbReference type="SFLD" id="SFLDS00003">
    <property type="entry name" value="Haloacid_Dehalogenase"/>
    <property type="match status" value="1"/>
</dbReference>
<evidence type="ECO:0000313" key="16">
    <source>
        <dbReference type="Proteomes" id="UP000094147"/>
    </source>
</evidence>
<evidence type="ECO:0000256" key="14">
    <source>
        <dbReference type="PIRSR" id="PIRSR604469-1"/>
    </source>
</evidence>
<comment type="pathway">
    <text evidence="2">Amino-acid biosynthesis; L-serine biosynthesis; L-serine from 3-phospho-D-glycerate: step 3/3.</text>
</comment>
<dbReference type="PANTHER" id="PTHR43344:SF2">
    <property type="entry name" value="PHOSPHOSERINE PHOSPHATASE"/>
    <property type="match status" value="1"/>
</dbReference>
<evidence type="ECO:0000256" key="5">
    <source>
        <dbReference type="ARBA" id="ARBA00015196"/>
    </source>
</evidence>
<evidence type="ECO:0000256" key="11">
    <source>
        <dbReference type="ARBA" id="ARBA00031693"/>
    </source>
</evidence>
<dbReference type="InterPro" id="IPR036412">
    <property type="entry name" value="HAD-like_sf"/>
</dbReference>
<dbReference type="UniPathway" id="UPA00135">
    <property type="reaction ID" value="UER00198"/>
</dbReference>
<evidence type="ECO:0000313" key="15">
    <source>
        <dbReference type="EMBL" id="AOE49282.1"/>
    </source>
</evidence>
<comment type="cofactor">
    <cofactor evidence="1">
        <name>Mg(2+)</name>
        <dbReference type="ChEBI" id="CHEBI:18420"/>
    </cofactor>
</comment>